<dbReference type="Gene3D" id="1.20.120.450">
    <property type="entry name" value="dinb family like domain"/>
    <property type="match status" value="1"/>
</dbReference>
<feature type="binding site" evidence="3">
    <location>
        <position position="146"/>
    </location>
    <ligand>
        <name>a divalent metal cation</name>
        <dbReference type="ChEBI" id="CHEBI:60240"/>
    </ligand>
</feature>
<evidence type="ECO:0000256" key="3">
    <source>
        <dbReference type="PIRSR" id="PIRSR607837-1"/>
    </source>
</evidence>
<reference evidence="5" key="1">
    <citation type="submission" date="2016-10" db="EMBL/GenBank/DDBJ databases">
        <authorList>
            <person name="Varghese N."/>
            <person name="Submissions S."/>
        </authorList>
    </citation>
    <scope>NUCLEOTIDE SEQUENCE [LARGE SCALE GENOMIC DNA]</scope>
    <source>
        <strain evidence="5">MO64</strain>
    </source>
</reference>
<evidence type="ECO:0000313" key="4">
    <source>
        <dbReference type="EMBL" id="SFK65560.1"/>
    </source>
</evidence>
<feature type="binding site" evidence="3">
    <location>
        <position position="150"/>
    </location>
    <ligand>
        <name>a divalent metal cation</name>
        <dbReference type="ChEBI" id="CHEBI:60240"/>
    </ligand>
</feature>
<evidence type="ECO:0000256" key="2">
    <source>
        <dbReference type="ARBA" id="ARBA00022723"/>
    </source>
</evidence>
<dbReference type="InterPro" id="IPR034660">
    <property type="entry name" value="DinB/YfiT-like"/>
</dbReference>
<keyword evidence="5" id="KW-1185">Reference proteome</keyword>
<keyword evidence="2 3" id="KW-0479">Metal-binding</keyword>
<dbReference type="InterPro" id="IPR007837">
    <property type="entry name" value="DinB"/>
</dbReference>
<dbReference type="SUPFAM" id="SSF109854">
    <property type="entry name" value="DinB/YfiT-like putative metalloenzymes"/>
    <property type="match status" value="1"/>
</dbReference>
<dbReference type="AlphaFoldDB" id="A0A1I4BB41"/>
<accession>A0A1I4BB41</accession>
<dbReference type="GO" id="GO:0046872">
    <property type="term" value="F:metal ion binding"/>
    <property type="evidence" value="ECO:0007669"/>
    <property type="project" value="UniProtKB-KW"/>
</dbReference>
<dbReference type="PANTHER" id="PTHR37302:SF1">
    <property type="entry name" value="PROTEIN DINB"/>
    <property type="match status" value="1"/>
</dbReference>
<dbReference type="PANTHER" id="PTHR37302">
    <property type="entry name" value="SLR1116 PROTEIN"/>
    <property type="match status" value="1"/>
</dbReference>
<evidence type="ECO:0000256" key="1">
    <source>
        <dbReference type="ARBA" id="ARBA00008635"/>
    </source>
</evidence>
<feature type="binding site" evidence="3">
    <location>
        <position position="50"/>
    </location>
    <ligand>
        <name>a divalent metal cation</name>
        <dbReference type="ChEBI" id="CHEBI:60240"/>
    </ligand>
</feature>
<name>A0A1I4BB41_9GAMM</name>
<proteinExistence type="inferred from homology"/>
<organism evidence="4 5">
    <name type="scientific">Rhodanobacter glycinis</name>
    <dbReference type="NCBI Taxonomy" id="582702"/>
    <lineage>
        <taxon>Bacteria</taxon>
        <taxon>Pseudomonadati</taxon>
        <taxon>Pseudomonadota</taxon>
        <taxon>Gammaproteobacteria</taxon>
        <taxon>Lysobacterales</taxon>
        <taxon>Rhodanobacteraceae</taxon>
        <taxon>Rhodanobacter</taxon>
    </lineage>
</organism>
<sequence>MSLKADFELMARYNQWMNARLYAQAAALDETELQADRGAFFGSILATLAHIHAADAHWLRRFANAMPGLASLDPVRAMPLPELVRGIVFPDFATLRADREALDTAIIAFTVEAIDDVYAQPLSYTNSAGESHTKPAGLVLRHVFNHQTHHRGQVTTLFSQLGIDVGVTDLSALIPECADWIGHDKTGSAGLASG</sequence>
<dbReference type="EMBL" id="FOSR01000005">
    <property type="protein sequence ID" value="SFK65560.1"/>
    <property type="molecule type" value="Genomic_DNA"/>
</dbReference>
<dbReference type="Pfam" id="PF05163">
    <property type="entry name" value="DinB"/>
    <property type="match status" value="1"/>
</dbReference>
<comment type="similarity">
    <text evidence="1">Belongs to the DinB family.</text>
</comment>
<protein>
    <submittedName>
        <fullName evidence="4">Uncharacterized damage-inducible protein DinB (Forms a four-helix bundle)</fullName>
    </submittedName>
</protein>
<dbReference type="Proteomes" id="UP000198725">
    <property type="component" value="Unassembled WGS sequence"/>
</dbReference>
<evidence type="ECO:0000313" key="5">
    <source>
        <dbReference type="Proteomes" id="UP000198725"/>
    </source>
</evidence>
<dbReference type="RefSeq" id="WP_092702752.1">
    <property type="nucleotide sequence ID" value="NZ_FOSR01000005.1"/>
</dbReference>
<gene>
    <name evidence="4" type="ORF">SAMN05192579_1055</name>
</gene>